<reference evidence="1 2" key="2">
    <citation type="journal article" date="2022" name="Arch. Microbiol.">
        <title>Rhodococcus pseudokoreensis sp. nov. isolated from the rhizosphere of young M26 apple rootstocks.</title>
        <authorList>
            <person name="Kampfer P."/>
            <person name="Glaeser S.P."/>
            <person name="Blom J."/>
            <person name="Wolf J."/>
            <person name="Benning S."/>
            <person name="Schloter M."/>
            <person name="Neumann-Schaal M."/>
        </authorList>
    </citation>
    <scope>NUCLEOTIDE SEQUENCE [LARGE SCALE GENOMIC DNA]</scope>
    <source>
        <strain evidence="1 2">R79</strain>
    </source>
</reference>
<accession>A0A974WEC7</accession>
<proteinExistence type="predicted"/>
<keyword evidence="2" id="KW-1185">Reference proteome</keyword>
<gene>
    <name evidence="1" type="ORF">JWS13_36750</name>
</gene>
<sequence>MSVSEVRRQAAEDLADFGQRLEQSVTVLLEHGEATEVSEETVRRLVSAATRLCAARTEATGQEVNPLHDDVIATEAIVLACALLKARDLNPFDLALWFSRSH</sequence>
<evidence type="ECO:0000313" key="2">
    <source>
        <dbReference type="Proteomes" id="UP000662986"/>
    </source>
</evidence>
<reference evidence="1 2" key="1">
    <citation type="journal article" date="2021" name="Microbiol. Resour. Announc.">
        <title>Complete Genome Sequences of Two Rhodococcus sp. Strains with Large and Linear Chromosomes, Isolated from Apple Rhizosphere.</title>
        <authorList>
            <person name="Benning S."/>
            <person name="Brugnone N."/>
            <person name="Siani R."/>
            <person name="Kublik S."/>
            <person name="Schloter M."/>
            <person name="Rad V."/>
        </authorList>
    </citation>
    <scope>NUCLEOTIDE SEQUENCE [LARGE SCALE GENOMIC DNA]</scope>
    <source>
        <strain evidence="1 2">R79</strain>
    </source>
</reference>
<organism evidence="1 2">
    <name type="scientific">Rhodococcus pseudokoreensis</name>
    <dbReference type="NCBI Taxonomy" id="2811421"/>
    <lineage>
        <taxon>Bacteria</taxon>
        <taxon>Bacillati</taxon>
        <taxon>Actinomycetota</taxon>
        <taxon>Actinomycetes</taxon>
        <taxon>Mycobacteriales</taxon>
        <taxon>Nocardiaceae</taxon>
        <taxon>Rhodococcus</taxon>
    </lineage>
</organism>
<dbReference type="RefSeq" id="WP_206011970.1">
    <property type="nucleotide sequence ID" value="NZ_CP070619.1"/>
</dbReference>
<name>A0A974WEC7_9NOCA</name>
<dbReference type="Proteomes" id="UP000662986">
    <property type="component" value="Chromosome"/>
</dbReference>
<dbReference type="EMBL" id="CP070619">
    <property type="protein sequence ID" value="QSE95828.1"/>
    <property type="molecule type" value="Genomic_DNA"/>
</dbReference>
<protein>
    <submittedName>
        <fullName evidence="1">Uncharacterized protein</fullName>
    </submittedName>
</protein>
<evidence type="ECO:0000313" key="1">
    <source>
        <dbReference type="EMBL" id="QSE95828.1"/>
    </source>
</evidence>